<proteinExistence type="predicted"/>
<feature type="region of interest" description="Disordered" evidence="1">
    <location>
        <begin position="60"/>
        <end position="90"/>
    </location>
</feature>
<evidence type="ECO:0000256" key="1">
    <source>
        <dbReference type="SAM" id="MobiDB-lite"/>
    </source>
</evidence>
<feature type="compositionally biased region" description="Acidic residues" evidence="1">
    <location>
        <begin position="66"/>
        <end position="77"/>
    </location>
</feature>
<accession>A0ABS8SA24</accession>
<protein>
    <submittedName>
        <fullName evidence="2">Uncharacterized protein</fullName>
    </submittedName>
</protein>
<evidence type="ECO:0000313" key="2">
    <source>
        <dbReference type="EMBL" id="MCD7455699.1"/>
    </source>
</evidence>
<name>A0ABS8SA24_DATST</name>
<dbReference type="EMBL" id="JACEIK010000361">
    <property type="protein sequence ID" value="MCD7455699.1"/>
    <property type="molecule type" value="Genomic_DNA"/>
</dbReference>
<evidence type="ECO:0000313" key="3">
    <source>
        <dbReference type="Proteomes" id="UP000823775"/>
    </source>
</evidence>
<organism evidence="2 3">
    <name type="scientific">Datura stramonium</name>
    <name type="common">Jimsonweed</name>
    <name type="synonym">Common thornapple</name>
    <dbReference type="NCBI Taxonomy" id="4076"/>
    <lineage>
        <taxon>Eukaryota</taxon>
        <taxon>Viridiplantae</taxon>
        <taxon>Streptophyta</taxon>
        <taxon>Embryophyta</taxon>
        <taxon>Tracheophyta</taxon>
        <taxon>Spermatophyta</taxon>
        <taxon>Magnoliopsida</taxon>
        <taxon>eudicotyledons</taxon>
        <taxon>Gunneridae</taxon>
        <taxon>Pentapetalae</taxon>
        <taxon>asterids</taxon>
        <taxon>lamiids</taxon>
        <taxon>Solanales</taxon>
        <taxon>Solanaceae</taxon>
        <taxon>Solanoideae</taxon>
        <taxon>Datureae</taxon>
        <taxon>Datura</taxon>
    </lineage>
</organism>
<comment type="caution">
    <text evidence="2">The sequence shown here is derived from an EMBL/GenBank/DDBJ whole genome shotgun (WGS) entry which is preliminary data.</text>
</comment>
<keyword evidence="3" id="KW-1185">Reference proteome</keyword>
<sequence length="169" mass="17985">MGGVVLGATGEREVEIYGKDYGWLGYGDMVKEIDGGVWVSRGVGSRKGIGREREKIEREERAVSIEESEEPSVDDAMNDPVSPSFGGGKLERGGTQVIWGGDGGISRGVDMGGVVFGATGEVEVDIDGKDYGWLGYGDMLKEIDGRVWVSRGVGSRKGIGRGKVLILSK</sequence>
<gene>
    <name evidence="2" type="ORF">HAX54_029175</name>
</gene>
<reference evidence="2 3" key="1">
    <citation type="journal article" date="2021" name="BMC Genomics">
        <title>Datura genome reveals duplications of psychoactive alkaloid biosynthetic genes and high mutation rate following tissue culture.</title>
        <authorList>
            <person name="Rajewski A."/>
            <person name="Carter-House D."/>
            <person name="Stajich J."/>
            <person name="Litt A."/>
        </authorList>
    </citation>
    <scope>NUCLEOTIDE SEQUENCE [LARGE SCALE GENOMIC DNA]</scope>
    <source>
        <strain evidence="2">AR-01</strain>
    </source>
</reference>
<dbReference type="Proteomes" id="UP000823775">
    <property type="component" value="Unassembled WGS sequence"/>
</dbReference>